<keyword evidence="8" id="KW-1185">Reference proteome</keyword>
<name>Q2GFQ0_EHRCR</name>
<evidence type="ECO:0000313" key="7">
    <source>
        <dbReference type="EMBL" id="ABD45081.1"/>
    </source>
</evidence>
<dbReference type="HOGENOM" id="CLU_086615_2_0_5"/>
<evidence type="ECO:0000313" key="8">
    <source>
        <dbReference type="Proteomes" id="UP000008320"/>
    </source>
</evidence>
<keyword evidence="6" id="KW-0472">Membrane</keyword>
<evidence type="ECO:0000256" key="4">
    <source>
        <dbReference type="ARBA" id="ARBA00022692"/>
    </source>
</evidence>
<accession>Q2GFQ0</accession>
<dbReference type="OrthoDB" id="9807187at2"/>
<dbReference type="PANTHER" id="PTHR34584">
    <property type="entry name" value="NA(+)/H(+) ANTIPORTER SUBUNIT E1"/>
    <property type="match status" value="1"/>
</dbReference>
<dbReference type="GO" id="GO:0005886">
    <property type="term" value="C:plasma membrane"/>
    <property type="evidence" value="ECO:0007669"/>
    <property type="project" value="UniProtKB-SubCell"/>
</dbReference>
<dbReference type="Proteomes" id="UP000008320">
    <property type="component" value="Chromosome"/>
</dbReference>
<organism evidence="7 8">
    <name type="scientific">Ehrlichia chaffeensis (strain ATCC CRL-10679 / Arkansas)</name>
    <dbReference type="NCBI Taxonomy" id="205920"/>
    <lineage>
        <taxon>Bacteria</taxon>
        <taxon>Pseudomonadati</taxon>
        <taxon>Pseudomonadota</taxon>
        <taxon>Alphaproteobacteria</taxon>
        <taxon>Rickettsiales</taxon>
        <taxon>Anaplasmataceae</taxon>
        <taxon>Ehrlichia</taxon>
    </lineage>
</organism>
<evidence type="ECO:0000256" key="5">
    <source>
        <dbReference type="ARBA" id="ARBA00022989"/>
    </source>
</evidence>
<evidence type="ECO:0000256" key="2">
    <source>
        <dbReference type="ARBA" id="ARBA00006228"/>
    </source>
</evidence>
<dbReference type="PROSITE" id="PS51257">
    <property type="entry name" value="PROKAR_LIPOPROTEIN"/>
    <property type="match status" value="1"/>
</dbReference>
<keyword evidence="4" id="KW-0812">Transmembrane</keyword>
<dbReference type="STRING" id="205920.ECH_0944"/>
<dbReference type="EMBL" id="CP000236">
    <property type="protein sequence ID" value="ABD45081.1"/>
    <property type="molecule type" value="Genomic_DNA"/>
</dbReference>
<comment type="subcellular location">
    <subcellularLocation>
        <location evidence="1">Cell membrane</location>
        <topology evidence="1">Multi-pass membrane protein</topology>
    </subcellularLocation>
</comment>
<dbReference type="SMR" id="Q2GFQ0"/>
<keyword evidence="3" id="KW-1003">Cell membrane</keyword>
<dbReference type="PANTHER" id="PTHR34584:SF1">
    <property type="entry name" value="NA(+)_H(+) ANTIPORTER SUBUNIT E1"/>
    <property type="match status" value="1"/>
</dbReference>
<proteinExistence type="inferred from homology"/>
<dbReference type="AlphaFoldDB" id="Q2GFQ0"/>
<keyword evidence="5" id="KW-1133">Transmembrane helix</keyword>
<gene>
    <name evidence="7" type="ordered locus">ECH_0944</name>
</gene>
<evidence type="ECO:0000256" key="6">
    <source>
        <dbReference type="ARBA" id="ARBA00023136"/>
    </source>
</evidence>
<sequence length="163" mass="18681">MKAFFTLFIFWFALSGYLDLFFITSGITSCIITLVIARMLQNVIPANKNYTYYISKKQFLPFTFHFLRYFFWIMQQVVLSNIHIIKKIWNLSITINPPIFRVIETKQITGLNISTVANSITLTPGTVSINVTEYSSPYKITVLAIDEESMSGVIDIDNKIASI</sequence>
<protein>
    <submittedName>
        <fullName evidence="7">Na+/H+ ion antiporter family protein</fullName>
    </submittedName>
</protein>
<dbReference type="GO" id="GO:0008324">
    <property type="term" value="F:monoatomic cation transmembrane transporter activity"/>
    <property type="evidence" value="ECO:0007669"/>
    <property type="project" value="InterPro"/>
</dbReference>
<evidence type="ECO:0000256" key="3">
    <source>
        <dbReference type="ARBA" id="ARBA00022475"/>
    </source>
</evidence>
<reference evidence="7 8" key="1">
    <citation type="journal article" date="2006" name="PLoS Genet.">
        <title>Comparative genomics of emerging human ehrlichiosis agents.</title>
        <authorList>
            <person name="Dunning Hotopp J.C."/>
            <person name="Lin M."/>
            <person name="Madupu R."/>
            <person name="Crabtree J."/>
            <person name="Angiuoli S.V."/>
            <person name="Eisen J.A."/>
            <person name="Seshadri R."/>
            <person name="Ren Q."/>
            <person name="Wu M."/>
            <person name="Utterback T.R."/>
            <person name="Smith S."/>
            <person name="Lewis M."/>
            <person name="Khouri H."/>
            <person name="Zhang C."/>
            <person name="Niu H."/>
            <person name="Lin Q."/>
            <person name="Ohashi N."/>
            <person name="Zhi N."/>
            <person name="Nelson W."/>
            <person name="Brinkac L.M."/>
            <person name="Dodson R.J."/>
            <person name="Rosovitz M.J."/>
            <person name="Sundaram J."/>
            <person name="Daugherty S.C."/>
            <person name="Davidsen T."/>
            <person name="Durkin A.S."/>
            <person name="Gwinn M."/>
            <person name="Haft D.H."/>
            <person name="Selengut J.D."/>
            <person name="Sullivan S.A."/>
            <person name="Zafar N."/>
            <person name="Zhou L."/>
            <person name="Benahmed F."/>
            <person name="Forberger H."/>
            <person name="Halpin R."/>
            <person name="Mulligan S."/>
            <person name="Robinson J."/>
            <person name="White O."/>
            <person name="Rikihisa Y."/>
            <person name="Tettelin H."/>
        </authorList>
    </citation>
    <scope>NUCLEOTIDE SEQUENCE [LARGE SCALE GENOMIC DNA]</scope>
    <source>
        <strain evidence="8">ATCC CRL-10679 / Arkansas</strain>
    </source>
</reference>
<dbReference type="KEGG" id="ech:ECH_0944"/>
<comment type="similarity">
    <text evidence="2">Belongs to the CPA3 antiporters (TC 2.A.63) subunit E family.</text>
</comment>
<evidence type="ECO:0000256" key="1">
    <source>
        <dbReference type="ARBA" id="ARBA00004651"/>
    </source>
</evidence>
<dbReference type="InterPro" id="IPR002758">
    <property type="entry name" value="Cation_antiport_E"/>
</dbReference>
<dbReference type="eggNOG" id="COG1863">
    <property type="taxonomic scope" value="Bacteria"/>
</dbReference>
<dbReference type="Pfam" id="PF01899">
    <property type="entry name" value="MNHE"/>
    <property type="match status" value="1"/>
</dbReference>
<dbReference type="RefSeq" id="WP_006011325.1">
    <property type="nucleotide sequence ID" value="NC_007799.1"/>
</dbReference>